<proteinExistence type="inferred from homology"/>
<dbReference type="Proteomes" id="UP000001038">
    <property type="component" value="Chromosome 1"/>
</dbReference>
<dbReference type="Pfam" id="PF00648">
    <property type="entry name" value="Peptidase_C2"/>
    <property type="match status" value="1"/>
</dbReference>
<protein>
    <recommendedName>
        <fullName evidence="3">Calpain catalytic domain-containing protein</fullName>
    </recommendedName>
</protein>
<dbReference type="InterPro" id="IPR038765">
    <property type="entry name" value="Papain-like_cys_pep_sf"/>
</dbReference>
<evidence type="ECO:0000259" key="3">
    <source>
        <dbReference type="PROSITE" id="PS50203"/>
    </source>
</evidence>
<name>A0A3B3HE04_ORYLA</name>
<keyword evidence="5" id="KW-1185">Reference proteome</keyword>
<dbReference type="InterPro" id="IPR022684">
    <property type="entry name" value="Calpain_cysteine_protease"/>
</dbReference>
<dbReference type="Ensembl" id="ENSORLT00000044339.1">
    <property type="protein sequence ID" value="ENSORLP00000029508.1"/>
    <property type="gene ID" value="ENSORLG00000022550.1"/>
</dbReference>
<dbReference type="PANTHER" id="PTHR10183:SF433">
    <property type="entry name" value="CALPAIN-A-RELATED"/>
    <property type="match status" value="1"/>
</dbReference>
<evidence type="ECO:0000313" key="5">
    <source>
        <dbReference type="Proteomes" id="UP000001038"/>
    </source>
</evidence>
<organism evidence="4 5">
    <name type="scientific">Oryzias latipes</name>
    <name type="common">Japanese rice fish</name>
    <name type="synonym">Japanese killifish</name>
    <dbReference type="NCBI Taxonomy" id="8090"/>
    <lineage>
        <taxon>Eukaryota</taxon>
        <taxon>Metazoa</taxon>
        <taxon>Chordata</taxon>
        <taxon>Craniata</taxon>
        <taxon>Vertebrata</taxon>
        <taxon>Euteleostomi</taxon>
        <taxon>Actinopterygii</taxon>
        <taxon>Neopterygii</taxon>
        <taxon>Teleostei</taxon>
        <taxon>Neoteleostei</taxon>
        <taxon>Acanthomorphata</taxon>
        <taxon>Ovalentaria</taxon>
        <taxon>Atherinomorphae</taxon>
        <taxon>Beloniformes</taxon>
        <taxon>Adrianichthyidae</taxon>
        <taxon>Oryziinae</taxon>
        <taxon>Oryzias</taxon>
    </lineage>
</organism>
<comment type="caution">
    <text evidence="2">Lacks conserved residue(s) required for the propagation of feature annotation.</text>
</comment>
<dbReference type="GO" id="GO:0006508">
    <property type="term" value="P:proteolysis"/>
    <property type="evidence" value="ECO:0007669"/>
    <property type="project" value="InterPro"/>
</dbReference>
<dbReference type="GeneTree" id="ENSGT00940000154784"/>
<evidence type="ECO:0000313" key="4">
    <source>
        <dbReference type="Ensembl" id="ENSORLP00000029508.1"/>
    </source>
</evidence>
<comment type="similarity">
    <text evidence="1">Belongs to the peptidase C2 family.</text>
</comment>
<dbReference type="PANTHER" id="PTHR10183">
    <property type="entry name" value="CALPAIN"/>
    <property type="match status" value="1"/>
</dbReference>
<reference evidence="4" key="2">
    <citation type="submission" date="2025-08" db="UniProtKB">
        <authorList>
            <consortium name="Ensembl"/>
        </authorList>
    </citation>
    <scope>IDENTIFICATION</scope>
    <source>
        <strain evidence="4">Hd-rR</strain>
    </source>
</reference>
<dbReference type="PROSITE" id="PS50203">
    <property type="entry name" value="CALPAIN_CAT"/>
    <property type="match status" value="1"/>
</dbReference>
<dbReference type="STRING" id="8090.ENSORLP00000029508"/>
<reference evidence="4" key="3">
    <citation type="submission" date="2025-09" db="UniProtKB">
        <authorList>
            <consortium name="Ensembl"/>
        </authorList>
    </citation>
    <scope>IDENTIFICATION</scope>
    <source>
        <strain evidence="4">Hd-rR</strain>
    </source>
</reference>
<sequence>QKTVLEPDVSASCYLNQDFQGLKAVCLQNRRLFEDPLFPAEPASLGFKELGPLSAKAKGVEWKRPTELAADPRFIVGGATRTDICQGALGKFTGHMIPSNTVKLHPSFTPLEVPHYDAPPLRQ</sequence>
<dbReference type="GO" id="GO:0004198">
    <property type="term" value="F:calcium-dependent cysteine-type endopeptidase activity"/>
    <property type="evidence" value="ECO:0007669"/>
    <property type="project" value="InterPro"/>
</dbReference>
<feature type="domain" description="Calpain catalytic" evidence="3">
    <location>
        <begin position="32"/>
        <end position="91"/>
    </location>
</feature>
<dbReference type="SUPFAM" id="SSF54001">
    <property type="entry name" value="Cysteine proteinases"/>
    <property type="match status" value="1"/>
</dbReference>
<accession>A0A3B3HE04</accession>
<evidence type="ECO:0000256" key="1">
    <source>
        <dbReference type="ARBA" id="ARBA00007623"/>
    </source>
</evidence>
<dbReference type="Bgee" id="ENSORLG00000022550">
    <property type="expression patterns" value="Expressed in bone element and 6 other cell types or tissues"/>
</dbReference>
<dbReference type="AlphaFoldDB" id="A0A3B3HE04"/>
<reference evidence="4 5" key="1">
    <citation type="journal article" date="2007" name="Nature">
        <title>The medaka draft genome and insights into vertebrate genome evolution.</title>
        <authorList>
            <person name="Kasahara M."/>
            <person name="Naruse K."/>
            <person name="Sasaki S."/>
            <person name="Nakatani Y."/>
            <person name="Qu W."/>
            <person name="Ahsan B."/>
            <person name="Yamada T."/>
            <person name="Nagayasu Y."/>
            <person name="Doi K."/>
            <person name="Kasai Y."/>
            <person name="Jindo T."/>
            <person name="Kobayashi D."/>
            <person name="Shimada A."/>
            <person name="Toyoda A."/>
            <person name="Kuroki Y."/>
            <person name="Fujiyama A."/>
            <person name="Sasaki T."/>
            <person name="Shimizu A."/>
            <person name="Asakawa S."/>
            <person name="Shimizu N."/>
            <person name="Hashimoto S."/>
            <person name="Yang J."/>
            <person name="Lee Y."/>
            <person name="Matsushima K."/>
            <person name="Sugano S."/>
            <person name="Sakaizumi M."/>
            <person name="Narita T."/>
            <person name="Ohishi K."/>
            <person name="Haga S."/>
            <person name="Ohta F."/>
            <person name="Nomoto H."/>
            <person name="Nogata K."/>
            <person name="Morishita T."/>
            <person name="Endo T."/>
            <person name="Shin-I T."/>
            <person name="Takeda H."/>
            <person name="Morishita S."/>
            <person name="Kohara Y."/>
        </authorList>
    </citation>
    <scope>NUCLEOTIDE SEQUENCE [LARGE SCALE GENOMIC DNA]</scope>
    <source>
        <strain evidence="4 5">Hd-rR</strain>
    </source>
</reference>
<dbReference type="InParanoid" id="A0A3B3HE04"/>
<evidence type="ECO:0000256" key="2">
    <source>
        <dbReference type="PROSITE-ProRule" id="PRU00239"/>
    </source>
</evidence>
<dbReference type="PRINTS" id="PR00704">
    <property type="entry name" value="CALPAIN"/>
</dbReference>
<dbReference type="InterPro" id="IPR001300">
    <property type="entry name" value="Peptidase_C2_calpain_cat"/>
</dbReference>